<gene>
    <name evidence="1" type="ORF">GCM10009809_19180</name>
</gene>
<dbReference type="Gene3D" id="2.130.10.10">
    <property type="entry name" value="YVTN repeat-like/Quinoprotein amine dehydrogenase"/>
    <property type="match status" value="1"/>
</dbReference>
<evidence type="ECO:0000313" key="1">
    <source>
        <dbReference type="EMBL" id="GAA1723464.1"/>
    </source>
</evidence>
<sequence>MCDANVCAEPDPQQCNDAPMGVPVRTPHRLTALVLSTLLAATTAATTAVASSPRSGHDPGDPSLLVTGLSGGGGSTIGPDGALYVTEPETGEVSRVDRRTGEVSTFASGLPERVLGTPGGALDVAFLGRTAYVLVTLVEPDDASGLYRVDRSGAVVPVADIGAWSVANPPDTDFFVPTGVQFALEAHRGGFLVTDGHHNRVLRVTPRGSISELIALDNVVPTGLETFGRTVLVAQAGPVPHLPEDGKVVAFRPGWPDTAEIASGGRLLVDVELGRGGLYALSQGVFDPVNPEGSPAEPGTGQLMKAGWDGTLRPVADGLDQPTSVEIVRGTAYVVTLGGEVWTVRLGHGHGWGR</sequence>
<evidence type="ECO:0008006" key="3">
    <source>
        <dbReference type="Google" id="ProtNLM"/>
    </source>
</evidence>
<keyword evidence="2" id="KW-1185">Reference proteome</keyword>
<dbReference type="SUPFAM" id="SSF63829">
    <property type="entry name" value="Calcium-dependent phosphotriesterase"/>
    <property type="match status" value="1"/>
</dbReference>
<evidence type="ECO:0000313" key="2">
    <source>
        <dbReference type="Proteomes" id="UP001501138"/>
    </source>
</evidence>
<dbReference type="EMBL" id="BAAAPM010000003">
    <property type="protein sequence ID" value="GAA1723464.1"/>
    <property type="molecule type" value="Genomic_DNA"/>
</dbReference>
<organism evidence="1 2">
    <name type="scientific">Isoptericola hypogeus</name>
    <dbReference type="NCBI Taxonomy" id="300179"/>
    <lineage>
        <taxon>Bacteria</taxon>
        <taxon>Bacillati</taxon>
        <taxon>Actinomycetota</taxon>
        <taxon>Actinomycetes</taxon>
        <taxon>Micrococcales</taxon>
        <taxon>Promicromonosporaceae</taxon>
        <taxon>Isoptericola</taxon>
    </lineage>
</organism>
<proteinExistence type="predicted"/>
<reference evidence="1 2" key="1">
    <citation type="journal article" date="2019" name="Int. J. Syst. Evol. Microbiol.">
        <title>The Global Catalogue of Microorganisms (GCM) 10K type strain sequencing project: providing services to taxonomists for standard genome sequencing and annotation.</title>
        <authorList>
            <consortium name="The Broad Institute Genomics Platform"/>
            <consortium name="The Broad Institute Genome Sequencing Center for Infectious Disease"/>
            <person name="Wu L."/>
            <person name="Ma J."/>
        </authorList>
    </citation>
    <scope>NUCLEOTIDE SEQUENCE [LARGE SCALE GENOMIC DNA]</scope>
    <source>
        <strain evidence="1 2">JCM 15589</strain>
    </source>
</reference>
<name>A0ABN2JES5_9MICO</name>
<accession>A0ABN2JES5</accession>
<dbReference type="InterPro" id="IPR015943">
    <property type="entry name" value="WD40/YVTN_repeat-like_dom_sf"/>
</dbReference>
<dbReference type="NCBIfam" id="NF033206">
    <property type="entry name" value="ScyE_fam"/>
    <property type="match status" value="1"/>
</dbReference>
<comment type="caution">
    <text evidence="1">The sequence shown here is derived from an EMBL/GenBank/DDBJ whole genome shotgun (WGS) entry which is preliminary data.</text>
</comment>
<protein>
    <recommendedName>
        <fullName evidence="3">ScyD/ScyE family protein</fullName>
    </recommendedName>
</protein>
<dbReference type="Proteomes" id="UP001501138">
    <property type="component" value="Unassembled WGS sequence"/>
</dbReference>
<dbReference type="InterPro" id="IPR048031">
    <property type="entry name" value="ScyD/ScyE-like"/>
</dbReference>